<accession>A0AAV4H6H9</accession>
<proteinExistence type="inferred from homology"/>
<keyword evidence="9" id="KW-1185">Reference proteome</keyword>
<dbReference type="GO" id="GO:0004760">
    <property type="term" value="F:L-serine-pyruvate transaminase activity"/>
    <property type="evidence" value="ECO:0007669"/>
    <property type="project" value="TreeGrafter"/>
</dbReference>
<dbReference type="EC" id="2.6.1.44" evidence="3"/>
<dbReference type="Proteomes" id="UP000762676">
    <property type="component" value="Unassembled WGS sequence"/>
</dbReference>
<keyword evidence="6" id="KW-0663">Pyridoxal phosphate</keyword>
<dbReference type="GO" id="GO:0019265">
    <property type="term" value="P:glycine biosynthetic process, by transamination of glyoxylate"/>
    <property type="evidence" value="ECO:0007669"/>
    <property type="project" value="TreeGrafter"/>
</dbReference>
<evidence type="ECO:0000256" key="6">
    <source>
        <dbReference type="ARBA" id="ARBA00022898"/>
    </source>
</evidence>
<feature type="domain" description="Aminotransferase class V" evidence="7">
    <location>
        <begin position="127"/>
        <end position="364"/>
    </location>
</feature>
<keyword evidence="4 8" id="KW-0032">Aminotransferase</keyword>
<dbReference type="Gene3D" id="3.40.640.10">
    <property type="entry name" value="Type I PLP-dependent aspartate aminotransferase-like (Major domain)"/>
    <property type="match status" value="1"/>
</dbReference>
<dbReference type="PANTHER" id="PTHR21152">
    <property type="entry name" value="AMINOTRANSFERASE CLASS V"/>
    <property type="match status" value="1"/>
</dbReference>
<organism evidence="8 9">
    <name type="scientific">Elysia marginata</name>
    <dbReference type="NCBI Taxonomy" id="1093978"/>
    <lineage>
        <taxon>Eukaryota</taxon>
        <taxon>Metazoa</taxon>
        <taxon>Spiralia</taxon>
        <taxon>Lophotrochozoa</taxon>
        <taxon>Mollusca</taxon>
        <taxon>Gastropoda</taxon>
        <taxon>Heterobranchia</taxon>
        <taxon>Euthyneura</taxon>
        <taxon>Panpulmonata</taxon>
        <taxon>Sacoglossa</taxon>
        <taxon>Placobranchoidea</taxon>
        <taxon>Plakobranchidae</taxon>
        <taxon>Elysia</taxon>
    </lineage>
</organism>
<comment type="similarity">
    <text evidence="2">Belongs to the class-V pyridoxal-phosphate-dependent aminotransferase family.</text>
</comment>
<comment type="cofactor">
    <cofactor evidence="1">
        <name>pyridoxal 5'-phosphate</name>
        <dbReference type="ChEBI" id="CHEBI:597326"/>
    </cofactor>
</comment>
<evidence type="ECO:0000256" key="2">
    <source>
        <dbReference type="ARBA" id="ARBA00009236"/>
    </source>
</evidence>
<dbReference type="CDD" id="cd06451">
    <property type="entry name" value="AGAT_like"/>
    <property type="match status" value="1"/>
</dbReference>
<evidence type="ECO:0000313" key="8">
    <source>
        <dbReference type="EMBL" id="GFR93266.1"/>
    </source>
</evidence>
<dbReference type="InterPro" id="IPR015424">
    <property type="entry name" value="PyrdxlP-dep_Trfase"/>
</dbReference>
<dbReference type="SUPFAM" id="SSF53383">
    <property type="entry name" value="PLP-dependent transferases"/>
    <property type="match status" value="1"/>
</dbReference>
<evidence type="ECO:0000256" key="5">
    <source>
        <dbReference type="ARBA" id="ARBA00022679"/>
    </source>
</evidence>
<comment type="caution">
    <text evidence="8">The sequence shown here is derived from an EMBL/GenBank/DDBJ whole genome shotgun (WGS) entry which is preliminary data.</text>
</comment>
<reference evidence="8 9" key="1">
    <citation type="journal article" date="2021" name="Elife">
        <title>Chloroplast acquisition without the gene transfer in kleptoplastic sea slugs, Plakobranchus ocellatus.</title>
        <authorList>
            <person name="Maeda T."/>
            <person name="Takahashi S."/>
            <person name="Yoshida T."/>
            <person name="Shimamura S."/>
            <person name="Takaki Y."/>
            <person name="Nagai Y."/>
            <person name="Toyoda A."/>
            <person name="Suzuki Y."/>
            <person name="Arimoto A."/>
            <person name="Ishii H."/>
            <person name="Satoh N."/>
            <person name="Nishiyama T."/>
            <person name="Hasebe M."/>
            <person name="Maruyama T."/>
            <person name="Minagawa J."/>
            <person name="Obokata J."/>
            <person name="Shigenobu S."/>
        </authorList>
    </citation>
    <scope>NUCLEOTIDE SEQUENCE [LARGE SCALE GENOMIC DNA]</scope>
</reference>
<dbReference type="GO" id="GO:0005777">
    <property type="term" value="C:peroxisome"/>
    <property type="evidence" value="ECO:0007669"/>
    <property type="project" value="TreeGrafter"/>
</dbReference>
<dbReference type="EMBL" id="BMAT01001836">
    <property type="protein sequence ID" value="GFR93266.1"/>
    <property type="molecule type" value="Genomic_DNA"/>
</dbReference>
<dbReference type="GO" id="GO:0008453">
    <property type="term" value="F:alanine-glyoxylate transaminase activity"/>
    <property type="evidence" value="ECO:0007669"/>
    <property type="project" value="UniProtKB-EC"/>
</dbReference>
<evidence type="ECO:0000256" key="4">
    <source>
        <dbReference type="ARBA" id="ARBA00022576"/>
    </source>
</evidence>
<name>A0AAV4H6H9_9GAST</name>
<dbReference type="AlphaFoldDB" id="A0AAV4H6H9"/>
<evidence type="ECO:0000256" key="1">
    <source>
        <dbReference type="ARBA" id="ARBA00001933"/>
    </source>
</evidence>
<protein>
    <recommendedName>
        <fullName evidence="3">alanine--glyoxylate transaminase</fullName>
        <ecNumber evidence="3">2.6.1.44</ecNumber>
    </recommendedName>
</protein>
<evidence type="ECO:0000259" key="7">
    <source>
        <dbReference type="Pfam" id="PF00266"/>
    </source>
</evidence>
<dbReference type="InterPro" id="IPR015421">
    <property type="entry name" value="PyrdxlP-dep_Trfase_major"/>
</dbReference>
<sequence length="439" mass="47764">MTRPMCAKLGRRLLNHFRAISTGQATNSCSRSTALPTTHHRQHVNCLTTSGSNNGICRISFCSRSRSSIRQVQVASFSSSASMSASVSEPPACLSEPINVPSKLLMGPGPSNAHPRVLAAGALPLLGHLHTEFTKIMDDTKAGIQYVFQTQNEWTFAVSGTGHAAMEAAVVNLLEADDVALVCQNGVWGVRLADMVERNGSIAKKITKPWGEVFSLEEIEEGLKEHKPKIVFVTYGESSGGTAQPLEGLGDLCHKYDALLLVDSVAIVGGAPMFMDAWNIDVLYAGAQKVLSAPPAASPISFNQRARDAIASRKTRVRSFYFDAAELANYWGCDEGPRRYHHTGMISSVYALREGLAHFAETSVRNPCVTTIKVPEGVDWKKVIEYAMKNHKLEIAGGLGELAGKVWRIGIMGYNCTPENVNRTLAVLQEALKEHWKKN</sequence>
<keyword evidence="5" id="KW-0808">Transferase</keyword>
<dbReference type="Pfam" id="PF00266">
    <property type="entry name" value="Aminotran_5"/>
    <property type="match status" value="1"/>
</dbReference>
<evidence type="ECO:0000313" key="9">
    <source>
        <dbReference type="Proteomes" id="UP000762676"/>
    </source>
</evidence>
<dbReference type="InterPro" id="IPR000192">
    <property type="entry name" value="Aminotrans_V_dom"/>
</dbReference>
<evidence type="ECO:0000256" key="3">
    <source>
        <dbReference type="ARBA" id="ARBA00013049"/>
    </source>
</evidence>
<dbReference type="PANTHER" id="PTHR21152:SF40">
    <property type="entry name" value="ALANINE--GLYOXYLATE AMINOTRANSFERASE"/>
    <property type="match status" value="1"/>
</dbReference>
<gene>
    <name evidence="8" type="ORF">ElyMa_000887900</name>
</gene>
<dbReference type="FunFam" id="3.40.640.10:FF:000027">
    <property type="entry name" value="Serine--pyruvate aminotransferase, mitochondrial"/>
    <property type="match status" value="1"/>
</dbReference>